<proteinExistence type="predicted"/>
<evidence type="ECO:0000313" key="4">
    <source>
        <dbReference type="EMBL" id="MFD2611019.1"/>
    </source>
</evidence>
<evidence type="ECO:0000259" key="3">
    <source>
        <dbReference type="Pfam" id="PF00561"/>
    </source>
</evidence>
<organism evidence="4 5">
    <name type="scientific">Paenibacillus gansuensis</name>
    <dbReference type="NCBI Taxonomy" id="306542"/>
    <lineage>
        <taxon>Bacteria</taxon>
        <taxon>Bacillati</taxon>
        <taxon>Bacillota</taxon>
        <taxon>Bacilli</taxon>
        <taxon>Bacillales</taxon>
        <taxon>Paenibacillaceae</taxon>
        <taxon>Paenibacillus</taxon>
    </lineage>
</organism>
<keyword evidence="2" id="KW-0732">Signal</keyword>
<feature type="signal peptide" evidence="2">
    <location>
        <begin position="1"/>
        <end position="26"/>
    </location>
</feature>
<dbReference type="Pfam" id="PF00561">
    <property type="entry name" value="Abhydrolase_1"/>
    <property type="match status" value="1"/>
</dbReference>
<dbReference type="InterPro" id="IPR050266">
    <property type="entry name" value="AB_hydrolase_sf"/>
</dbReference>
<evidence type="ECO:0000313" key="5">
    <source>
        <dbReference type="Proteomes" id="UP001597541"/>
    </source>
</evidence>
<dbReference type="PRINTS" id="PR00412">
    <property type="entry name" value="EPOXHYDRLASE"/>
</dbReference>
<evidence type="ECO:0000256" key="1">
    <source>
        <dbReference type="ARBA" id="ARBA00022801"/>
    </source>
</evidence>
<dbReference type="SUPFAM" id="SSF53474">
    <property type="entry name" value="alpha/beta-Hydrolases"/>
    <property type="match status" value="1"/>
</dbReference>
<dbReference type="PANTHER" id="PTHR43798:SF31">
    <property type="entry name" value="AB HYDROLASE SUPERFAMILY PROTEIN YCLE"/>
    <property type="match status" value="1"/>
</dbReference>
<name>A0ABW5P7C2_9BACL</name>
<dbReference type="RefSeq" id="WP_377599272.1">
    <property type="nucleotide sequence ID" value="NZ_JBHUME010000002.1"/>
</dbReference>
<dbReference type="InterPro" id="IPR029058">
    <property type="entry name" value="AB_hydrolase_fold"/>
</dbReference>
<keyword evidence="5" id="KW-1185">Reference proteome</keyword>
<dbReference type="Gene3D" id="3.40.50.1820">
    <property type="entry name" value="alpha/beta hydrolase"/>
    <property type="match status" value="1"/>
</dbReference>
<feature type="chain" id="PRO_5047542026" evidence="2">
    <location>
        <begin position="27"/>
        <end position="315"/>
    </location>
</feature>
<feature type="domain" description="AB hydrolase-1" evidence="3">
    <location>
        <begin position="69"/>
        <end position="301"/>
    </location>
</feature>
<reference evidence="5" key="1">
    <citation type="journal article" date="2019" name="Int. J. Syst. Evol. Microbiol.">
        <title>The Global Catalogue of Microorganisms (GCM) 10K type strain sequencing project: providing services to taxonomists for standard genome sequencing and annotation.</title>
        <authorList>
            <consortium name="The Broad Institute Genomics Platform"/>
            <consortium name="The Broad Institute Genome Sequencing Center for Infectious Disease"/>
            <person name="Wu L."/>
            <person name="Ma J."/>
        </authorList>
    </citation>
    <scope>NUCLEOTIDE SEQUENCE [LARGE SCALE GENOMIC DNA]</scope>
    <source>
        <strain evidence="5">KCTC 3950</strain>
    </source>
</reference>
<dbReference type="InterPro" id="IPR000073">
    <property type="entry name" value="AB_hydrolase_1"/>
</dbReference>
<protein>
    <submittedName>
        <fullName evidence="4">Alpha/beta fold hydrolase</fullName>
    </submittedName>
</protein>
<dbReference type="Proteomes" id="UP001597541">
    <property type="component" value="Unassembled WGS sequence"/>
</dbReference>
<dbReference type="InterPro" id="IPR000639">
    <property type="entry name" value="Epox_hydrolase-like"/>
</dbReference>
<dbReference type="PANTHER" id="PTHR43798">
    <property type="entry name" value="MONOACYLGLYCEROL LIPASE"/>
    <property type="match status" value="1"/>
</dbReference>
<sequence>MKKQLTNKFMVAALALSIGAIGTVTANGLIPQKAEATKIDNGVTSTINGHYVEVEKGVKLYVEDVGKGKPVVFVHGWPLNHTMFEPQQTFLPSHGVRFIGIDLRGYGKSDHPLKGYDFDTMAKDVHTVLNKLNLKDVTLVGYSMGGMITTHYTATYKEDIVKKLVLVGAPVPRWTESPEFPNNLKKAEVDALLEKFSTDRPGTIRGLTDGFFYSEKSPQFRQWFDQIMIDADANATISSLKALRDADFAKDLPKIKVPTLILHGVEDHAVPFYMAEAAHKAIKNSTLVPFEKSGHGINFDEKDKFNKELLKFVQR</sequence>
<dbReference type="EMBL" id="JBHUME010000002">
    <property type="protein sequence ID" value="MFD2611019.1"/>
    <property type="molecule type" value="Genomic_DNA"/>
</dbReference>
<dbReference type="GO" id="GO:0016787">
    <property type="term" value="F:hydrolase activity"/>
    <property type="evidence" value="ECO:0007669"/>
    <property type="project" value="UniProtKB-KW"/>
</dbReference>
<accession>A0ABW5P7C2</accession>
<comment type="caution">
    <text evidence="4">The sequence shown here is derived from an EMBL/GenBank/DDBJ whole genome shotgun (WGS) entry which is preliminary data.</text>
</comment>
<gene>
    <name evidence="4" type="ORF">ACFSUF_01120</name>
</gene>
<evidence type="ECO:0000256" key="2">
    <source>
        <dbReference type="SAM" id="SignalP"/>
    </source>
</evidence>
<keyword evidence="1 4" id="KW-0378">Hydrolase</keyword>
<dbReference type="PRINTS" id="PR00111">
    <property type="entry name" value="ABHYDROLASE"/>
</dbReference>